<name>L9KJ24_TUPCH</name>
<sequence>MPSAFLAVTFMDVLELALKSRVDQTGHMRHTRPGSGVSQHHALHRDCRAPAPVTDPLHAGAEKPCPRQEPCPHRAAETREGEATLPDAEEADGRGCTGPNPSVGNEETPGAPRARRHRDTALWRPGARAAGTAACEPRSPSAHQPAAAPTASGGLPVLVLPAVGRHLSHCSLL</sequence>
<protein>
    <submittedName>
        <fullName evidence="2">Uncharacterized protein</fullName>
    </submittedName>
</protein>
<dbReference type="Proteomes" id="UP000011518">
    <property type="component" value="Unassembled WGS sequence"/>
</dbReference>
<evidence type="ECO:0000313" key="3">
    <source>
        <dbReference type="Proteomes" id="UP000011518"/>
    </source>
</evidence>
<dbReference type="EMBL" id="KB320797">
    <property type="protein sequence ID" value="ELW62930.1"/>
    <property type="molecule type" value="Genomic_DNA"/>
</dbReference>
<accession>L9KJ24</accession>
<dbReference type="AlphaFoldDB" id="L9KJ24"/>
<reference evidence="3" key="1">
    <citation type="submission" date="2012-07" db="EMBL/GenBank/DDBJ databases">
        <title>Genome of the Chinese tree shrew, a rising model animal genetically related to primates.</title>
        <authorList>
            <person name="Zhang G."/>
            <person name="Fan Y."/>
            <person name="Yao Y."/>
            <person name="Huang Z."/>
        </authorList>
    </citation>
    <scope>NUCLEOTIDE SEQUENCE [LARGE SCALE GENOMIC DNA]</scope>
</reference>
<gene>
    <name evidence="2" type="ORF">TREES_T100001723</name>
</gene>
<evidence type="ECO:0000313" key="2">
    <source>
        <dbReference type="EMBL" id="ELW62930.1"/>
    </source>
</evidence>
<feature type="region of interest" description="Disordered" evidence="1">
    <location>
        <begin position="49"/>
        <end position="150"/>
    </location>
</feature>
<proteinExistence type="predicted"/>
<dbReference type="InParanoid" id="L9KJ24"/>
<feature type="compositionally biased region" description="Basic and acidic residues" evidence="1">
    <location>
        <begin position="60"/>
        <end position="82"/>
    </location>
</feature>
<keyword evidence="3" id="KW-1185">Reference proteome</keyword>
<reference evidence="3" key="2">
    <citation type="journal article" date="2013" name="Nat. Commun.">
        <title>Genome of the Chinese tree shrew.</title>
        <authorList>
            <person name="Fan Y."/>
            <person name="Huang Z.Y."/>
            <person name="Cao C.C."/>
            <person name="Chen C.S."/>
            <person name="Chen Y.X."/>
            <person name="Fan D.D."/>
            <person name="He J."/>
            <person name="Hou H.L."/>
            <person name="Hu L."/>
            <person name="Hu X.T."/>
            <person name="Jiang X.T."/>
            <person name="Lai R."/>
            <person name="Lang Y.S."/>
            <person name="Liang B."/>
            <person name="Liao S.G."/>
            <person name="Mu D."/>
            <person name="Ma Y.Y."/>
            <person name="Niu Y.Y."/>
            <person name="Sun X.Q."/>
            <person name="Xia J.Q."/>
            <person name="Xiao J."/>
            <person name="Xiong Z.Q."/>
            <person name="Xu L."/>
            <person name="Yang L."/>
            <person name="Zhang Y."/>
            <person name="Zhao W."/>
            <person name="Zhao X.D."/>
            <person name="Zheng Y.T."/>
            <person name="Zhou J.M."/>
            <person name="Zhu Y.B."/>
            <person name="Zhang G.J."/>
            <person name="Wang J."/>
            <person name="Yao Y.G."/>
        </authorList>
    </citation>
    <scope>NUCLEOTIDE SEQUENCE [LARGE SCALE GENOMIC DNA]</scope>
</reference>
<organism evidence="2 3">
    <name type="scientific">Tupaia chinensis</name>
    <name type="common">Chinese tree shrew</name>
    <name type="synonym">Tupaia belangeri chinensis</name>
    <dbReference type="NCBI Taxonomy" id="246437"/>
    <lineage>
        <taxon>Eukaryota</taxon>
        <taxon>Metazoa</taxon>
        <taxon>Chordata</taxon>
        <taxon>Craniata</taxon>
        <taxon>Vertebrata</taxon>
        <taxon>Euteleostomi</taxon>
        <taxon>Mammalia</taxon>
        <taxon>Eutheria</taxon>
        <taxon>Euarchontoglires</taxon>
        <taxon>Scandentia</taxon>
        <taxon>Tupaiidae</taxon>
        <taxon>Tupaia</taxon>
    </lineage>
</organism>
<evidence type="ECO:0000256" key="1">
    <source>
        <dbReference type="SAM" id="MobiDB-lite"/>
    </source>
</evidence>